<dbReference type="Proteomes" id="UP000664771">
    <property type="component" value="Unassembled WGS sequence"/>
</dbReference>
<gene>
    <name evidence="1" type="ORF">J2D73_18485</name>
</gene>
<sequence length="153" mass="16299">MKFIKRTIETLLCLCVCYAVFAVAGNIFLAKGAPKDSDGSTYPTPALPAAVTAPVGAVSVSDFLVDFPDTKSGVREVVGPGRLACAGGELCYIYSPDNMSVYVMIDIKKLDRASRKAIIENDALNGTLYYTTLIVHKDGMLNQSIVTSISPAN</sequence>
<name>A0ABS3M0V7_9PROT</name>
<keyword evidence="2" id="KW-1185">Reference proteome</keyword>
<accession>A0ABS3M0V7</accession>
<reference evidence="1 2" key="1">
    <citation type="submission" date="2021-03" db="EMBL/GenBank/DDBJ databases">
        <title>The complete genome sequence of Acetobacter sacchari TBRC 11175.</title>
        <authorList>
            <person name="Charoenyingcharoen P."/>
            <person name="Yukphan P."/>
        </authorList>
    </citation>
    <scope>NUCLEOTIDE SEQUENCE [LARGE SCALE GENOMIC DNA]</scope>
    <source>
        <strain evidence="1 2">TBRC 11175</strain>
    </source>
</reference>
<organism evidence="1 2">
    <name type="scientific">Acetobacter sacchari</name>
    <dbReference type="NCBI Taxonomy" id="2661687"/>
    <lineage>
        <taxon>Bacteria</taxon>
        <taxon>Pseudomonadati</taxon>
        <taxon>Pseudomonadota</taxon>
        <taxon>Alphaproteobacteria</taxon>
        <taxon>Acetobacterales</taxon>
        <taxon>Acetobacteraceae</taxon>
        <taxon>Acetobacter</taxon>
    </lineage>
</organism>
<comment type="caution">
    <text evidence="1">The sequence shown here is derived from an EMBL/GenBank/DDBJ whole genome shotgun (WGS) entry which is preliminary data.</text>
</comment>
<proteinExistence type="predicted"/>
<dbReference type="RefSeq" id="WP_207883746.1">
    <property type="nucleotide sequence ID" value="NZ_JAFVMF010000030.1"/>
</dbReference>
<evidence type="ECO:0000313" key="2">
    <source>
        <dbReference type="Proteomes" id="UP000664771"/>
    </source>
</evidence>
<evidence type="ECO:0000313" key="1">
    <source>
        <dbReference type="EMBL" id="MBO1361773.1"/>
    </source>
</evidence>
<protein>
    <submittedName>
        <fullName evidence="1">Uncharacterized protein</fullName>
    </submittedName>
</protein>
<dbReference type="EMBL" id="JAFVMF010000030">
    <property type="protein sequence ID" value="MBO1361773.1"/>
    <property type="molecule type" value="Genomic_DNA"/>
</dbReference>